<evidence type="ECO:0000313" key="2">
    <source>
        <dbReference type="Proteomes" id="UP000602745"/>
    </source>
</evidence>
<name>A0A8J2VPI4_9RHOB</name>
<organism evidence="1 2">
    <name type="scientific">Agaricicola taiwanensis</name>
    <dbReference type="NCBI Taxonomy" id="591372"/>
    <lineage>
        <taxon>Bacteria</taxon>
        <taxon>Pseudomonadati</taxon>
        <taxon>Pseudomonadota</taxon>
        <taxon>Alphaproteobacteria</taxon>
        <taxon>Rhodobacterales</taxon>
        <taxon>Paracoccaceae</taxon>
        <taxon>Agaricicola</taxon>
    </lineage>
</organism>
<dbReference type="EMBL" id="BMCP01000001">
    <property type="protein sequence ID" value="GGE36273.1"/>
    <property type="molecule type" value="Genomic_DNA"/>
</dbReference>
<keyword evidence="2" id="KW-1185">Reference proteome</keyword>
<protein>
    <submittedName>
        <fullName evidence="1">Uncharacterized protein</fullName>
    </submittedName>
</protein>
<evidence type="ECO:0000313" key="1">
    <source>
        <dbReference type="EMBL" id="GGE36273.1"/>
    </source>
</evidence>
<sequence>MPAHDYAPHMPIAPMLRDIPALPTPDHADLERRVADLEERARKQDREAIARDRLKAMGLVLPARS</sequence>
<proteinExistence type="predicted"/>
<dbReference type="AlphaFoldDB" id="A0A8J2VPI4"/>
<reference evidence="1" key="2">
    <citation type="submission" date="2020-09" db="EMBL/GenBank/DDBJ databases">
        <authorList>
            <person name="Sun Q."/>
            <person name="Sedlacek I."/>
        </authorList>
    </citation>
    <scope>NUCLEOTIDE SEQUENCE</scope>
    <source>
        <strain evidence="1">CCM 7684</strain>
    </source>
</reference>
<comment type="caution">
    <text evidence="1">The sequence shown here is derived from an EMBL/GenBank/DDBJ whole genome shotgun (WGS) entry which is preliminary data.</text>
</comment>
<reference evidence="1" key="1">
    <citation type="journal article" date="2014" name="Int. J. Syst. Evol. Microbiol.">
        <title>Complete genome sequence of Corynebacterium casei LMG S-19264T (=DSM 44701T), isolated from a smear-ripened cheese.</title>
        <authorList>
            <consortium name="US DOE Joint Genome Institute (JGI-PGF)"/>
            <person name="Walter F."/>
            <person name="Albersmeier A."/>
            <person name="Kalinowski J."/>
            <person name="Ruckert C."/>
        </authorList>
    </citation>
    <scope>NUCLEOTIDE SEQUENCE</scope>
    <source>
        <strain evidence="1">CCM 7684</strain>
    </source>
</reference>
<accession>A0A8J2VPI4</accession>
<dbReference type="RefSeq" id="WP_188408767.1">
    <property type="nucleotide sequence ID" value="NZ_BMCP01000001.1"/>
</dbReference>
<gene>
    <name evidence="1" type="ORF">GCM10007276_12200</name>
</gene>
<dbReference type="Proteomes" id="UP000602745">
    <property type="component" value="Unassembled WGS sequence"/>
</dbReference>